<dbReference type="InterPro" id="IPR000172">
    <property type="entry name" value="GMC_OxRdtase_N"/>
</dbReference>
<dbReference type="EMBL" id="MN079077">
    <property type="protein sequence ID" value="QEA03960.1"/>
    <property type="molecule type" value="Genomic_DNA"/>
</dbReference>
<dbReference type="EC" id="1.1.99.11" evidence="9"/>
<dbReference type="Pfam" id="PF00732">
    <property type="entry name" value="GMC_oxred_N"/>
    <property type="match status" value="1"/>
</dbReference>
<evidence type="ECO:0000256" key="3">
    <source>
        <dbReference type="ARBA" id="ARBA00022630"/>
    </source>
</evidence>
<keyword evidence="4" id="KW-0274">FAD</keyword>
<evidence type="ECO:0000256" key="4">
    <source>
        <dbReference type="ARBA" id="ARBA00022827"/>
    </source>
</evidence>
<proteinExistence type="inferred from homology"/>
<comment type="cofactor">
    <cofactor evidence="1">
        <name>FAD</name>
        <dbReference type="ChEBI" id="CHEBI:57692"/>
    </cofactor>
</comment>
<dbReference type="SUPFAM" id="SSF51905">
    <property type="entry name" value="FAD/NAD(P)-binding domain"/>
    <property type="match status" value="1"/>
</dbReference>
<dbReference type="Pfam" id="PF05199">
    <property type="entry name" value="GMC_oxred_C"/>
    <property type="match status" value="1"/>
</dbReference>
<dbReference type="InterPro" id="IPR036188">
    <property type="entry name" value="FAD/NAD-bd_sf"/>
</dbReference>
<dbReference type="AlphaFoldDB" id="A0A5B8R5V8"/>
<evidence type="ECO:0000259" key="7">
    <source>
        <dbReference type="Pfam" id="PF00732"/>
    </source>
</evidence>
<feature type="domain" description="Glucose-methanol-choline oxidoreductase C-terminal" evidence="8">
    <location>
        <begin position="429"/>
        <end position="542"/>
    </location>
</feature>
<dbReference type="Gene3D" id="3.50.50.60">
    <property type="entry name" value="FAD/NAD(P)-binding domain"/>
    <property type="match status" value="2"/>
</dbReference>
<evidence type="ECO:0000256" key="6">
    <source>
        <dbReference type="SAM" id="MobiDB-lite"/>
    </source>
</evidence>
<dbReference type="InterPro" id="IPR051473">
    <property type="entry name" value="P2Ox-like"/>
</dbReference>
<dbReference type="SUPFAM" id="SSF54373">
    <property type="entry name" value="FAD-linked reductases, C-terminal domain"/>
    <property type="match status" value="1"/>
</dbReference>
<name>A0A5B8R5V8_9ZZZZ</name>
<reference evidence="9" key="1">
    <citation type="submission" date="2019-06" db="EMBL/GenBank/DDBJ databases">
        <authorList>
            <person name="Murdoch R.W."/>
            <person name="Fathepure B."/>
        </authorList>
    </citation>
    <scope>NUCLEOTIDE SEQUENCE</scope>
</reference>
<evidence type="ECO:0000256" key="5">
    <source>
        <dbReference type="ARBA" id="ARBA00023002"/>
    </source>
</evidence>
<keyword evidence="3" id="KW-0285">Flavoprotein</keyword>
<accession>A0A5B8R5V8</accession>
<dbReference type="PANTHER" id="PTHR42784">
    <property type="entry name" value="PYRANOSE 2-OXIDASE"/>
    <property type="match status" value="1"/>
</dbReference>
<sequence length="556" mass="59973">MSEPRIVIIGSGPGGAAAAWALTRRGIPVLMLEAGPRFDPDTDFRLGRPDWEARRFPHRDGSQGSYRFAPLQQLEARWNDLRSWNRVTGRLNDGPRRRPSGIGYHHVRGVGGSTLHYTGEAHRLNRHSMRMRSRFGVAADWPLDYDTLEPWYREAETLIGIAGPGAGEDRPGSRDHFQPPHPIGSAGRRLARGARVLGLDWVANDRAALSRPHDGRPACNYCGNCNLGCPRRDKGSADVTFIRRAAATGHLRLRTGVQATRLETGADRRITAVHAVSTGGADERIPVERVILAGGAVETPRLLLASASPAWPDGIANGSGQVGRNFMETLFWSSSALAELPIASFKCLPSDSICWNYNRPDAIPDIVGGCRFSVSTNENGFSGPIQYAQRVVGGFGHELKRGVREQLGDIVSVSAVGESLPSNGTFVDLHPQDRDDHGVPLARIHSHLGEGELQRLAFMARTCRRILEAAGTSEPVEEFGAYDHFAATHVFGTCRMGSDPHASVVNAELRSHDHGNLHIVDASVFPSSGGGESPSLTISALALRAGTAIANAIATA</sequence>
<feature type="region of interest" description="Disordered" evidence="6">
    <location>
        <begin position="166"/>
        <end position="187"/>
    </location>
</feature>
<evidence type="ECO:0000256" key="2">
    <source>
        <dbReference type="ARBA" id="ARBA00010790"/>
    </source>
</evidence>
<dbReference type="PANTHER" id="PTHR42784:SF1">
    <property type="entry name" value="PYRANOSE 2-OXIDASE"/>
    <property type="match status" value="1"/>
</dbReference>
<evidence type="ECO:0000256" key="1">
    <source>
        <dbReference type="ARBA" id="ARBA00001974"/>
    </source>
</evidence>
<evidence type="ECO:0000313" key="9">
    <source>
        <dbReference type="EMBL" id="QEA03960.1"/>
    </source>
</evidence>
<dbReference type="InterPro" id="IPR017900">
    <property type="entry name" value="4Fe4S_Fe_S_CS"/>
</dbReference>
<feature type="compositionally biased region" description="Basic and acidic residues" evidence="6">
    <location>
        <begin position="167"/>
        <end position="178"/>
    </location>
</feature>
<evidence type="ECO:0000259" key="8">
    <source>
        <dbReference type="Pfam" id="PF05199"/>
    </source>
</evidence>
<comment type="similarity">
    <text evidence="2">Belongs to the GMC oxidoreductase family.</text>
</comment>
<dbReference type="GO" id="GO:0050660">
    <property type="term" value="F:flavin adenine dinucleotide binding"/>
    <property type="evidence" value="ECO:0007669"/>
    <property type="project" value="InterPro"/>
</dbReference>
<dbReference type="PROSITE" id="PS00198">
    <property type="entry name" value="4FE4S_FER_1"/>
    <property type="match status" value="1"/>
</dbReference>
<dbReference type="InterPro" id="IPR007867">
    <property type="entry name" value="GMC_OxRtase_C"/>
</dbReference>
<dbReference type="GO" id="GO:0016614">
    <property type="term" value="F:oxidoreductase activity, acting on CH-OH group of donors"/>
    <property type="evidence" value="ECO:0007669"/>
    <property type="project" value="InterPro"/>
</dbReference>
<organism evidence="9">
    <name type="scientific">uncultured organism</name>
    <dbReference type="NCBI Taxonomy" id="155900"/>
    <lineage>
        <taxon>unclassified sequences</taxon>
        <taxon>environmental samples</taxon>
    </lineage>
</organism>
<gene>
    <name evidence="9" type="primary">fdhL_1</name>
    <name evidence="9" type="ORF">KBTEX_00261</name>
</gene>
<dbReference type="Pfam" id="PF13450">
    <property type="entry name" value="NAD_binding_8"/>
    <property type="match status" value="1"/>
</dbReference>
<keyword evidence="5 9" id="KW-0560">Oxidoreductase</keyword>
<protein>
    <submittedName>
        <fullName evidence="9">Fructose dehydrogenase large subunit</fullName>
        <ecNumber evidence="9">1.1.99.11</ecNumber>
    </submittedName>
</protein>
<feature type="domain" description="Glucose-methanol-choline oxidoreductase N-terminal" evidence="7">
    <location>
        <begin position="216"/>
        <end position="326"/>
    </location>
</feature>